<reference evidence="4" key="1">
    <citation type="journal article" date="2019" name="Int. J. Syst. Evol. Microbiol.">
        <title>The Global Catalogue of Microorganisms (GCM) 10K type strain sequencing project: providing services to taxonomists for standard genome sequencing and annotation.</title>
        <authorList>
            <consortium name="The Broad Institute Genomics Platform"/>
            <consortium name="The Broad Institute Genome Sequencing Center for Infectious Disease"/>
            <person name="Wu L."/>
            <person name="Ma J."/>
        </authorList>
    </citation>
    <scope>NUCLEOTIDE SEQUENCE [LARGE SCALE GENOMIC DNA]</scope>
    <source>
        <strain evidence="4">JCM 11650</strain>
    </source>
</reference>
<protein>
    <submittedName>
        <fullName evidence="3">DUF6318 family protein</fullName>
    </submittedName>
</protein>
<feature type="compositionally biased region" description="Low complexity" evidence="1">
    <location>
        <begin position="210"/>
        <end position="223"/>
    </location>
</feature>
<dbReference type="EMBL" id="JBHUFL010000002">
    <property type="protein sequence ID" value="MFD1834992.1"/>
    <property type="molecule type" value="Genomic_DNA"/>
</dbReference>
<comment type="caution">
    <text evidence="3">The sequence shown here is derived from an EMBL/GenBank/DDBJ whole genome shotgun (WGS) entry which is preliminary data.</text>
</comment>
<evidence type="ECO:0000256" key="1">
    <source>
        <dbReference type="SAM" id="MobiDB-lite"/>
    </source>
</evidence>
<sequence>MNRPFQRIVIVVLALLLVIPAGILGIGQLTGGSGDPTAGTATESTEDPRPTMDPADQTPRPEVAKPEAPAVMKEQTAEGAQATLTYLLDSYTYMMTTGDTSLWEASIDQDCSVCTSFLDNATTLHEQDGYLVGGEFTVHGTTFEGSGEPPASGTVVADFEEAESTLVDDPSRVPYSLESVSGQLSAKLIWDGDRWRVADMSLTPDEDSAASDAGGASDAGSAG</sequence>
<organism evidence="3 4">
    <name type="scientific">Brachybacterium rhamnosum</name>
    <dbReference type="NCBI Taxonomy" id="173361"/>
    <lineage>
        <taxon>Bacteria</taxon>
        <taxon>Bacillati</taxon>
        <taxon>Actinomycetota</taxon>
        <taxon>Actinomycetes</taxon>
        <taxon>Micrococcales</taxon>
        <taxon>Dermabacteraceae</taxon>
        <taxon>Brachybacterium</taxon>
    </lineage>
</organism>
<feature type="domain" description="DUF6318" evidence="2">
    <location>
        <begin position="54"/>
        <end position="199"/>
    </location>
</feature>
<evidence type="ECO:0000259" key="2">
    <source>
        <dbReference type="Pfam" id="PF19843"/>
    </source>
</evidence>
<dbReference type="Pfam" id="PF19843">
    <property type="entry name" value="DUF6318"/>
    <property type="match status" value="1"/>
</dbReference>
<proteinExistence type="predicted"/>
<dbReference type="RefSeq" id="WP_264451018.1">
    <property type="nucleotide sequence ID" value="NZ_BAAAIS010000002.1"/>
</dbReference>
<dbReference type="Proteomes" id="UP001597280">
    <property type="component" value="Unassembled WGS sequence"/>
</dbReference>
<dbReference type="InterPro" id="IPR046281">
    <property type="entry name" value="DUF6318"/>
</dbReference>
<evidence type="ECO:0000313" key="3">
    <source>
        <dbReference type="EMBL" id="MFD1834992.1"/>
    </source>
</evidence>
<feature type="region of interest" description="Disordered" evidence="1">
    <location>
        <begin position="30"/>
        <end position="64"/>
    </location>
</feature>
<name>A0ABW4PXL2_9MICO</name>
<gene>
    <name evidence="3" type="ORF">ACFSDA_07860</name>
</gene>
<feature type="region of interest" description="Disordered" evidence="1">
    <location>
        <begin position="201"/>
        <end position="223"/>
    </location>
</feature>
<accession>A0ABW4PXL2</accession>
<keyword evidence="4" id="KW-1185">Reference proteome</keyword>
<evidence type="ECO:0000313" key="4">
    <source>
        <dbReference type="Proteomes" id="UP001597280"/>
    </source>
</evidence>